<comment type="similarity">
    <text evidence="10">Belongs to the protein kinase superfamily. Ser/Thr protein kinase family. GCN2 subfamily.</text>
</comment>
<gene>
    <name evidence="16" type="ORF">OKIOD_LOCUS15798</name>
</gene>
<feature type="compositionally biased region" description="Polar residues" evidence="14">
    <location>
        <begin position="467"/>
        <end position="484"/>
    </location>
</feature>
<dbReference type="EMBL" id="OU015567">
    <property type="protein sequence ID" value="CAG5112864.1"/>
    <property type="molecule type" value="Genomic_DNA"/>
</dbReference>
<evidence type="ECO:0000256" key="11">
    <source>
        <dbReference type="ARBA" id="ARBA00047899"/>
    </source>
</evidence>
<dbReference type="PANTHER" id="PTHR11042">
    <property type="entry name" value="EUKARYOTIC TRANSLATION INITIATION FACTOR 2-ALPHA KINASE EIF2-ALPHA KINASE -RELATED"/>
    <property type="match status" value="1"/>
</dbReference>
<dbReference type="InterPro" id="IPR000719">
    <property type="entry name" value="Prot_kinase_dom"/>
</dbReference>
<dbReference type="Gene3D" id="3.30.200.20">
    <property type="entry name" value="Phosphorylase Kinase, domain 1"/>
    <property type="match status" value="1"/>
</dbReference>
<evidence type="ECO:0000256" key="3">
    <source>
        <dbReference type="ARBA" id="ARBA00022679"/>
    </source>
</evidence>
<evidence type="ECO:0000256" key="12">
    <source>
        <dbReference type="ARBA" id="ARBA00048679"/>
    </source>
</evidence>
<dbReference type="EC" id="2.7.11.1" evidence="1"/>
<evidence type="ECO:0000256" key="14">
    <source>
        <dbReference type="SAM" id="MobiDB-lite"/>
    </source>
</evidence>
<keyword evidence="8" id="KW-0460">Magnesium</keyword>
<dbReference type="InterPro" id="IPR017441">
    <property type="entry name" value="Protein_kinase_ATP_BS"/>
</dbReference>
<evidence type="ECO:0000256" key="5">
    <source>
        <dbReference type="ARBA" id="ARBA00022741"/>
    </source>
</evidence>
<accession>A0ABN7TAZ0</accession>
<feature type="region of interest" description="Disordered" evidence="14">
    <location>
        <begin position="1"/>
        <end position="74"/>
    </location>
</feature>
<keyword evidence="7 13" id="KW-0067">ATP-binding</keyword>
<feature type="compositionally biased region" description="Basic and acidic residues" evidence="14">
    <location>
        <begin position="16"/>
        <end position="25"/>
    </location>
</feature>
<keyword evidence="4" id="KW-0479">Metal-binding</keyword>
<evidence type="ECO:0000256" key="9">
    <source>
        <dbReference type="ARBA" id="ARBA00023306"/>
    </source>
</evidence>
<evidence type="ECO:0000259" key="15">
    <source>
        <dbReference type="PROSITE" id="PS50011"/>
    </source>
</evidence>
<keyword evidence="2" id="KW-0723">Serine/threonine-protein kinase</keyword>
<evidence type="ECO:0000313" key="16">
    <source>
        <dbReference type="EMBL" id="CAG5112864.1"/>
    </source>
</evidence>
<evidence type="ECO:0000256" key="8">
    <source>
        <dbReference type="ARBA" id="ARBA00022842"/>
    </source>
</evidence>
<evidence type="ECO:0000256" key="10">
    <source>
        <dbReference type="ARBA" id="ARBA00037982"/>
    </source>
</evidence>
<evidence type="ECO:0000256" key="2">
    <source>
        <dbReference type="ARBA" id="ARBA00022527"/>
    </source>
</evidence>
<evidence type="ECO:0000313" key="17">
    <source>
        <dbReference type="Proteomes" id="UP001158576"/>
    </source>
</evidence>
<dbReference type="PROSITE" id="PS50011">
    <property type="entry name" value="PROTEIN_KINASE_DOM"/>
    <property type="match status" value="1"/>
</dbReference>
<keyword evidence="17" id="KW-1185">Reference proteome</keyword>
<dbReference type="Proteomes" id="UP001158576">
    <property type="component" value="Chromosome 2"/>
</dbReference>
<feature type="binding site" evidence="13">
    <location>
        <position position="163"/>
    </location>
    <ligand>
        <name>ATP</name>
        <dbReference type="ChEBI" id="CHEBI:30616"/>
    </ligand>
</feature>
<organism evidence="16 17">
    <name type="scientific">Oikopleura dioica</name>
    <name type="common">Tunicate</name>
    <dbReference type="NCBI Taxonomy" id="34765"/>
    <lineage>
        <taxon>Eukaryota</taxon>
        <taxon>Metazoa</taxon>
        <taxon>Chordata</taxon>
        <taxon>Tunicata</taxon>
        <taxon>Appendicularia</taxon>
        <taxon>Copelata</taxon>
        <taxon>Oikopleuridae</taxon>
        <taxon>Oikopleura</taxon>
    </lineage>
</organism>
<feature type="region of interest" description="Disordered" evidence="14">
    <location>
        <begin position="447"/>
        <end position="531"/>
    </location>
</feature>
<dbReference type="PANTHER" id="PTHR11042:SF183">
    <property type="entry name" value="MEMBRANE-ASSOCIATED TYROSINE- AND THREONINE-SPECIFIC CDC2-INHIBITORY KINASE"/>
    <property type="match status" value="1"/>
</dbReference>
<keyword evidence="6" id="KW-0418">Kinase</keyword>
<proteinExistence type="inferred from homology"/>
<evidence type="ECO:0000256" key="7">
    <source>
        <dbReference type="ARBA" id="ARBA00022840"/>
    </source>
</evidence>
<keyword evidence="5 13" id="KW-0547">Nucleotide-binding</keyword>
<reference evidence="16 17" key="1">
    <citation type="submission" date="2021-04" db="EMBL/GenBank/DDBJ databases">
        <authorList>
            <person name="Bliznina A."/>
        </authorList>
    </citation>
    <scope>NUCLEOTIDE SEQUENCE [LARGE SCALE GENOMIC DNA]</scope>
</reference>
<dbReference type="InterPro" id="IPR008271">
    <property type="entry name" value="Ser/Thr_kinase_AS"/>
</dbReference>
<feature type="domain" description="Protein kinase" evidence="15">
    <location>
        <begin position="133"/>
        <end position="394"/>
    </location>
</feature>
<evidence type="ECO:0000256" key="1">
    <source>
        <dbReference type="ARBA" id="ARBA00012513"/>
    </source>
</evidence>
<keyword evidence="3" id="KW-0808">Transferase</keyword>
<protein>
    <recommendedName>
        <fullName evidence="1">non-specific serine/threonine protein kinase</fullName>
        <ecNumber evidence="1">2.7.11.1</ecNumber>
    </recommendedName>
</protein>
<dbReference type="SMART" id="SM00220">
    <property type="entry name" value="S_TKc"/>
    <property type="match status" value="1"/>
</dbReference>
<dbReference type="InterPro" id="IPR011009">
    <property type="entry name" value="Kinase-like_dom_sf"/>
</dbReference>
<keyword evidence="9" id="KW-0131">Cell cycle</keyword>
<dbReference type="InterPro" id="IPR050339">
    <property type="entry name" value="CC_SR_Kinase"/>
</dbReference>
<dbReference type="SUPFAM" id="SSF56112">
    <property type="entry name" value="Protein kinase-like (PK-like)"/>
    <property type="match status" value="1"/>
</dbReference>
<evidence type="ECO:0000256" key="6">
    <source>
        <dbReference type="ARBA" id="ARBA00022777"/>
    </source>
</evidence>
<dbReference type="PROSITE" id="PS00107">
    <property type="entry name" value="PROTEIN_KINASE_ATP"/>
    <property type="match status" value="1"/>
</dbReference>
<name>A0ABN7TAZ0_OIKDI</name>
<sequence length="556" mass="63361">MENLKFELPLSFTPKSGDRRSKNGKDQTPVPRPVFHVQKTPKSLSIKRSKRSRMEQNGEDFEDGGSASKKSLSSKRLLLSNQLARRRLDLGTPNSLHGDGTAKAISFETPNTPLLYQSSYVPRKDKDYFDQFFRKIRELGEGDFGQVFEAEKKTDGKRVAIKKSHQVYLSVYQRKQMLQEVQAHEAIPPHVNLLKFEQAWEEKGFLYIQTELCQCSLQHYMDEKPVDDVMAWNLMCDILTGLAHIHDHQYIHLDIKADNILIGQDGRYKIGDFGLLTKLDGKNRDLTEGDNRTLAPELLNNEYTTKADVFSLGITVLGAICDIELPKNGDLWQKFRSGDPFSDWGETPKPFINVDMTDMILKMLEPDHLKRPSCRELLQSNIMRRMLDWQKDFLKNKSPLRVPSTPRKKNIFEKIKEPFVSIMSMWRGKPKVHQDETLTLLLTRRATNNNPEDANNMSPGIYRQRSPAITPSSNRRPASLTGNRTPLCGSPMKSPAVSPLSSRQEKPEKEEEESVAADMSFTECTPEAESKSSLKCSVSKNLFGAFDDLSSDEELF</sequence>
<dbReference type="Gene3D" id="1.10.510.10">
    <property type="entry name" value="Transferase(Phosphotransferase) domain 1"/>
    <property type="match status" value="1"/>
</dbReference>
<comment type="catalytic activity">
    <reaction evidence="12">
        <text>L-seryl-[protein] + ATP = O-phospho-L-seryl-[protein] + ADP + H(+)</text>
        <dbReference type="Rhea" id="RHEA:17989"/>
        <dbReference type="Rhea" id="RHEA-COMP:9863"/>
        <dbReference type="Rhea" id="RHEA-COMP:11604"/>
        <dbReference type="ChEBI" id="CHEBI:15378"/>
        <dbReference type="ChEBI" id="CHEBI:29999"/>
        <dbReference type="ChEBI" id="CHEBI:30616"/>
        <dbReference type="ChEBI" id="CHEBI:83421"/>
        <dbReference type="ChEBI" id="CHEBI:456216"/>
        <dbReference type="EC" id="2.7.11.1"/>
    </reaction>
</comment>
<evidence type="ECO:0000256" key="4">
    <source>
        <dbReference type="ARBA" id="ARBA00022723"/>
    </source>
</evidence>
<dbReference type="Pfam" id="PF00069">
    <property type="entry name" value="Pkinase"/>
    <property type="match status" value="1"/>
</dbReference>
<evidence type="ECO:0000256" key="13">
    <source>
        <dbReference type="PROSITE-ProRule" id="PRU10141"/>
    </source>
</evidence>
<dbReference type="PROSITE" id="PS00108">
    <property type="entry name" value="PROTEIN_KINASE_ST"/>
    <property type="match status" value="1"/>
</dbReference>
<comment type="catalytic activity">
    <reaction evidence="11">
        <text>L-threonyl-[protein] + ATP = O-phospho-L-threonyl-[protein] + ADP + H(+)</text>
        <dbReference type="Rhea" id="RHEA:46608"/>
        <dbReference type="Rhea" id="RHEA-COMP:11060"/>
        <dbReference type="Rhea" id="RHEA-COMP:11605"/>
        <dbReference type="ChEBI" id="CHEBI:15378"/>
        <dbReference type="ChEBI" id="CHEBI:30013"/>
        <dbReference type="ChEBI" id="CHEBI:30616"/>
        <dbReference type="ChEBI" id="CHEBI:61977"/>
        <dbReference type="ChEBI" id="CHEBI:456216"/>
        <dbReference type="EC" id="2.7.11.1"/>
    </reaction>
</comment>